<name>A0ACA9K2D1_9GLOM</name>
<dbReference type="Proteomes" id="UP000789702">
    <property type="component" value="Unassembled WGS sequence"/>
</dbReference>
<dbReference type="EMBL" id="CAJVPU010000335">
    <property type="protein sequence ID" value="CAG8447323.1"/>
    <property type="molecule type" value="Genomic_DNA"/>
</dbReference>
<gene>
    <name evidence="1" type="ORF">DHETER_LOCUS645</name>
</gene>
<keyword evidence="2" id="KW-1185">Reference proteome</keyword>
<protein>
    <submittedName>
        <fullName evidence="1">5964_t:CDS:1</fullName>
    </submittedName>
</protein>
<reference evidence="1" key="1">
    <citation type="submission" date="2021-06" db="EMBL/GenBank/DDBJ databases">
        <authorList>
            <person name="Kallberg Y."/>
            <person name="Tangrot J."/>
            <person name="Rosling A."/>
        </authorList>
    </citation>
    <scope>NUCLEOTIDE SEQUENCE</scope>
    <source>
        <strain evidence="1">IL203A</strain>
    </source>
</reference>
<sequence length="263" mass="30668">MLSVQKNATKKNAKAINSFFAFKTILLNLLKQIGIGEFAARIFAEFAGEIWDNFEQLKPRYRCLADEINRKDDKNTIDDGSWANNRKKYVNGSQYPTMISVFGITSCEALSPDTKLRFEKILKKHNLNESQIRKLFENEKFWKPDIDYWEQLQKNKDNVKYKKNSFNRTILKKNDVKSSIDNRKSNQRRIAPRVVNKGEERKQNINPGVSELRSISDTSCFFEHHVKIPGNEILGSISDFGFSKYIEERKFIMSSSYSEKIVK</sequence>
<evidence type="ECO:0000313" key="1">
    <source>
        <dbReference type="EMBL" id="CAG8447323.1"/>
    </source>
</evidence>
<accession>A0ACA9K2D1</accession>
<organism evidence="1 2">
    <name type="scientific">Dentiscutata heterogama</name>
    <dbReference type="NCBI Taxonomy" id="1316150"/>
    <lineage>
        <taxon>Eukaryota</taxon>
        <taxon>Fungi</taxon>
        <taxon>Fungi incertae sedis</taxon>
        <taxon>Mucoromycota</taxon>
        <taxon>Glomeromycotina</taxon>
        <taxon>Glomeromycetes</taxon>
        <taxon>Diversisporales</taxon>
        <taxon>Gigasporaceae</taxon>
        <taxon>Dentiscutata</taxon>
    </lineage>
</organism>
<evidence type="ECO:0000313" key="2">
    <source>
        <dbReference type="Proteomes" id="UP000789702"/>
    </source>
</evidence>
<proteinExistence type="predicted"/>
<comment type="caution">
    <text evidence="1">The sequence shown here is derived from an EMBL/GenBank/DDBJ whole genome shotgun (WGS) entry which is preliminary data.</text>
</comment>